<keyword evidence="9 10" id="KW-0472">Membrane</keyword>
<evidence type="ECO:0000256" key="8">
    <source>
        <dbReference type="ARBA" id="ARBA00023098"/>
    </source>
</evidence>
<evidence type="ECO:0000256" key="7">
    <source>
        <dbReference type="ARBA" id="ARBA00023004"/>
    </source>
</evidence>
<dbReference type="PANTHER" id="PTHR11351">
    <property type="entry name" value="ACYL-COA DESATURASE"/>
    <property type="match status" value="1"/>
</dbReference>
<dbReference type="CDD" id="cd03505">
    <property type="entry name" value="Delta9-FADS-like"/>
    <property type="match status" value="1"/>
</dbReference>
<evidence type="ECO:0000313" key="12">
    <source>
        <dbReference type="EMBL" id="ABD11629.1"/>
    </source>
</evidence>
<keyword evidence="8" id="KW-0443">Lipid metabolism</keyword>
<evidence type="ECO:0000256" key="1">
    <source>
        <dbReference type="ARBA" id="ARBA00004141"/>
    </source>
</evidence>
<evidence type="ECO:0000256" key="4">
    <source>
        <dbReference type="ARBA" id="ARBA00022832"/>
    </source>
</evidence>
<reference evidence="12 13" key="1">
    <citation type="journal article" date="2007" name="Genome Res.">
        <title>Genome characteristics of facultatively symbiotic Frankia sp. strains reflect host range and host plant biogeography.</title>
        <authorList>
            <person name="Normand P."/>
            <person name="Lapierre P."/>
            <person name="Tisa L.S."/>
            <person name="Gogarten J.P."/>
            <person name="Alloisio N."/>
            <person name="Bagnarol E."/>
            <person name="Bassi C.A."/>
            <person name="Berry A.M."/>
            <person name="Bickhart D.M."/>
            <person name="Choisne N."/>
            <person name="Couloux A."/>
            <person name="Cournoyer B."/>
            <person name="Cruveiller S."/>
            <person name="Daubin V."/>
            <person name="Demange N."/>
            <person name="Francino M.P."/>
            <person name="Goltsman E."/>
            <person name="Huang Y."/>
            <person name="Kopp O.R."/>
            <person name="Labarre L."/>
            <person name="Lapidus A."/>
            <person name="Lavire C."/>
            <person name="Marechal J."/>
            <person name="Martinez M."/>
            <person name="Mastronunzio J.E."/>
            <person name="Mullin B.C."/>
            <person name="Niemann J."/>
            <person name="Pujic P."/>
            <person name="Rawnsley T."/>
            <person name="Rouy Z."/>
            <person name="Schenowitz C."/>
            <person name="Sellstedt A."/>
            <person name="Tavares F."/>
            <person name="Tomkins J.P."/>
            <person name="Vallenet D."/>
            <person name="Valverde C."/>
            <person name="Wall L.G."/>
            <person name="Wang Y."/>
            <person name="Medigue C."/>
            <person name="Benson D.R."/>
        </authorList>
    </citation>
    <scope>NUCLEOTIDE SEQUENCE [LARGE SCALE GENOMIC DNA]</scope>
    <source>
        <strain evidence="13">DSM 45818 / CECT 9043 / CcI3</strain>
    </source>
</reference>
<accession>Q2JAR3</accession>
<keyword evidence="13" id="KW-1185">Reference proteome</keyword>
<organism evidence="12 13">
    <name type="scientific">Frankia casuarinae (strain DSM 45818 / CECT 9043 / HFP020203 / CcI3)</name>
    <dbReference type="NCBI Taxonomy" id="106370"/>
    <lineage>
        <taxon>Bacteria</taxon>
        <taxon>Bacillati</taxon>
        <taxon>Actinomycetota</taxon>
        <taxon>Actinomycetes</taxon>
        <taxon>Frankiales</taxon>
        <taxon>Frankiaceae</taxon>
        <taxon>Frankia</taxon>
    </lineage>
</organism>
<feature type="transmembrane region" description="Helical" evidence="10">
    <location>
        <begin position="42"/>
        <end position="63"/>
    </location>
</feature>
<gene>
    <name evidence="12" type="ordered locus">Francci3_2261</name>
</gene>
<feature type="transmembrane region" description="Helical" evidence="10">
    <location>
        <begin position="75"/>
        <end position="97"/>
    </location>
</feature>
<dbReference type="InterPro" id="IPR005804">
    <property type="entry name" value="FA_desaturase_dom"/>
</dbReference>
<feature type="transmembrane region" description="Helical" evidence="10">
    <location>
        <begin position="12"/>
        <end position="36"/>
    </location>
</feature>
<dbReference type="RefSeq" id="WP_011436675.1">
    <property type="nucleotide sequence ID" value="NC_007777.1"/>
</dbReference>
<dbReference type="EMBL" id="CP000249">
    <property type="protein sequence ID" value="ABD11629.1"/>
    <property type="molecule type" value="Genomic_DNA"/>
</dbReference>
<feature type="domain" description="Fatty acid desaturase" evidence="11">
    <location>
        <begin position="39"/>
        <end position="253"/>
    </location>
</feature>
<evidence type="ECO:0000256" key="10">
    <source>
        <dbReference type="SAM" id="Phobius"/>
    </source>
</evidence>
<dbReference type="eggNOG" id="COG1398">
    <property type="taxonomic scope" value="Bacteria"/>
</dbReference>
<sequence length="302" mass="33133">MADQSKTLGEQVLLAFFIVVPLLALLAAVPLAWGWGLGWHDLVIGAVMYLITGFGVTVGYHRLFTHGSFRTGRPLRIILAVAGSLAIEMGVTDWVAAHRRHHKYSDQAADPHSPWRFGHHGRGLAKGFLHAHVGWLFHPERTAPETFCPDLLADRDIAAISARFPWLVAASVLLPPLVGGLWSMSWAGAATALFWGALVRIALLHHVTFSINSICHTIGTRPFAARDRSSNVWWLAIPSLGESWHNLHHADPTSARHGVLPGQIDPSAALIRLFEKLGWAHDVRWPTAKRIAARRVDAGAGR</sequence>
<keyword evidence="7" id="KW-0408">Iron</keyword>
<evidence type="ECO:0000313" key="13">
    <source>
        <dbReference type="Proteomes" id="UP000001937"/>
    </source>
</evidence>
<dbReference type="AlphaFoldDB" id="Q2JAR3"/>
<dbReference type="EC" id="1.14.19.-" evidence="12"/>
<evidence type="ECO:0000256" key="5">
    <source>
        <dbReference type="ARBA" id="ARBA00022989"/>
    </source>
</evidence>
<evidence type="ECO:0000256" key="6">
    <source>
        <dbReference type="ARBA" id="ARBA00023002"/>
    </source>
</evidence>
<keyword evidence="4" id="KW-0276">Fatty acid metabolism</keyword>
<dbReference type="GO" id="GO:0016020">
    <property type="term" value="C:membrane"/>
    <property type="evidence" value="ECO:0007669"/>
    <property type="project" value="UniProtKB-SubCell"/>
</dbReference>
<dbReference type="PRINTS" id="PR00075">
    <property type="entry name" value="FACDDSATRASE"/>
</dbReference>
<dbReference type="Proteomes" id="UP000001937">
    <property type="component" value="Chromosome"/>
</dbReference>
<keyword evidence="6 12" id="KW-0560">Oxidoreductase</keyword>
<dbReference type="InterPro" id="IPR015876">
    <property type="entry name" value="Acyl-CoA_DS"/>
</dbReference>
<name>Q2JAR3_FRACC</name>
<dbReference type="HOGENOM" id="CLU_027359_1_1_11"/>
<proteinExistence type="inferred from homology"/>
<protein>
    <submittedName>
        <fullName evidence="12">Delta-9 acyl-phospholipid desaturase</fullName>
        <ecNumber evidence="12">1.14.19.-</ecNumber>
    </submittedName>
</protein>
<keyword evidence="3 10" id="KW-0812">Transmembrane</keyword>
<dbReference type="STRING" id="106370.Francci3_2261"/>
<evidence type="ECO:0000256" key="3">
    <source>
        <dbReference type="ARBA" id="ARBA00022692"/>
    </source>
</evidence>
<evidence type="ECO:0000256" key="9">
    <source>
        <dbReference type="ARBA" id="ARBA00023136"/>
    </source>
</evidence>
<dbReference type="Pfam" id="PF00487">
    <property type="entry name" value="FA_desaturase"/>
    <property type="match status" value="1"/>
</dbReference>
<evidence type="ECO:0000259" key="11">
    <source>
        <dbReference type="Pfam" id="PF00487"/>
    </source>
</evidence>
<comment type="similarity">
    <text evidence="2">Belongs to the fatty acid desaturase type 2 family.</text>
</comment>
<dbReference type="PhylomeDB" id="Q2JAR3"/>
<dbReference type="GO" id="GO:0006631">
    <property type="term" value="P:fatty acid metabolic process"/>
    <property type="evidence" value="ECO:0007669"/>
    <property type="project" value="UniProtKB-KW"/>
</dbReference>
<dbReference type="PANTHER" id="PTHR11351:SF3">
    <property type="entry name" value="BLL4393 PROTEIN"/>
    <property type="match status" value="1"/>
</dbReference>
<dbReference type="KEGG" id="fra:Francci3_2261"/>
<comment type="subcellular location">
    <subcellularLocation>
        <location evidence="1">Membrane</location>
        <topology evidence="1">Multi-pass membrane protein</topology>
    </subcellularLocation>
</comment>
<keyword evidence="5 10" id="KW-1133">Transmembrane helix</keyword>
<feature type="transmembrane region" description="Helical" evidence="10">
    <location>
        <begin position="181"/>
        <end position="203"/>
    </location>
</feature>
<evidence type="ECO:0000256" key="2">
    <source>
        <dbReference type="ARBA" id="ARBA00008749"/>
    </source>
</evidence>
<dbReference type="GO" id="GO:0016717">
    <property type="term" value="F:oxidoreductase activity, acting on paired donors, with oxidation of a pair of donors resulting in the reduction of molecular oxygen to two molecules of water"/>
    <property type="evidence" value="ECO:0007669"/>
    <property type="project" value="InterPro"/>
</dbReference>